<accession>A0ABT9YR28</accession>
<keyword evidence="5" id="KW-0436">Ligase</keyword>
<evidence type="ECO:0000256" key="1">
    <source>
        <dbReference type="ARBA" id="ARBA00010638"/>
    </source>
</evidence>
<comment type="caution">
    <text evidence="5">The sequence shown here is derived from an EMBL/GenBank/DDBJ whole genome shotgun (WGS) entry which is preliminary data.</text>
</comment>
<dbReference type="EMBL" id="JAUSTM010000004">
    <property type="protein sequence ID" value="MDQ0222052.1"/>
    <property type="molecule type" value="Genomic_DNA"/>
</dbReference>
<dbReference type="SUPFAM" id="SSF100950">
    <property type="entry name" value="NagB/RpiA/CoA transferase-like"/>
    <property type="match status" value="1"/>
</dbReference>
<sequence>MKSRLRQEALTKLKALSPDEKVIKDQQLAKAFLASSVYQQSQNLALFLAMPFEIDTDKIIEQALKDGKQVLVPKTFGQGKMIFVVYNPNQLTLSSFGVREPLSETAFPKHAIDLILVPGLVWNEEGYRIGFGGGYYDRYLADFKGQTVSLCYAFQLQAFEAESHDLPVQEVIYELDIC</sequence>
<keyword evidence="2 4" id="KW-0547">Nucleotide-binding</keyword>
<evidence type="ECO:0000313" key="5">
    <source>
        <dbReference type="EMBL" id="MDQ0222052.1"/>
    </source>
</evidence>
<evidence type="ECO:0000256" key="4">
    <source>
        <dbReference type="RuleBase" id="RU361279"/>
    </source>
</evidence>
<keyword evidence="3 4" id="KW-0067">ATP-binding</keyword>
<dbReference type="Gene3D" id="3.40.50.10420">
    <property type="entry name" value="NagB/RpiA/CoA transferase-like"/>
    <property type="match status" value="1"/>
</dbReference>
<evidence type="ECO:0000313" key="6">
    <source>
        <dbReference type="Proteomes" id="UP001223079"/>
    </source>
</evidence>
<evidence type="ECO:0000256" key="3">
    <source>
        <dbReference type="ARBA" id="ARBA00022840"/>
    </source>
</evidence>
<dbReference type="RefSeq" id="WP_307121274.1">
    <property type="nucleotide sequence ID" value="NZ_JAUSTM010000004.1"/>
</dbReference>
<keyword evidence="6" id="KW-1185">Reference proteome</keyword>
<dbReference type="PANTHER" id="PTHR23407">
    <property type="entry name" value="ATPASE INHIBITOR/5-FORMYLTETRAHYDROFOLATE CYCLO-LIGASE"/>
    <property type="match status" value="1"/>
</dbReference>
<dbReference type="InterPro" id="IPR024185">
    <property type="entry name" value="FTHF_cligase-like_sf"/>
</dbReference>
<reference evidence="5 6" key="1">
    <citation type="submission" date="2023-07" db="EMBL/GenBank/DDBJ databases">
        <title>Genomic Encyclopedia of Type Strains, Phase IV (KMG-IV): sequencing the most valuable type-strain genomes for metagenomic binning, comparative biology and taxonomic classification.</title>
        <authorList>
            <person name="Goeker M."/>
        </authorList>
    </citation>
    <scope>NUCLEOTIDE SEQUENCE [LARGE SCALE GENOMIC DNA]</scope>
    <source>
        <strain evidence="5 6">DSM 105143</strain>
    </source>
</reference>
<dbReference type="Pfam" id="PF01812">
    <property type="entry name" value="5-FTHF_cyc-lig"/>
    <property type="match status" value="1"/>
</dbReference>
<keyword evidence="4" id="KW-0479">Metal-binding</keyword>
<dbReference type="GO" id="GO:0030272">
    <property type="term" value="F:5-formyltetrahydrofolate cyclo-ligase activity"/>
    <property type="evidence" value="ECO:0007669"/>
    <property type="project" value="UniProtKB-EC"/>
</dbReference>
<evidence type="ECO:0000256" key="2">
    <source>
        <dbReference type="ARBA" id="ARBA00022741"/>
    </source>
</evidence>
<dbReference type="PANTHER" id="PTHR23407:SF1">
    <property type="entry name" value="5-FORMYLTETRAHYDROFOLATE CYCLO-LIGASE"/>
    <property type="match status" value="1"/>
</dbReference>
<dbReference type="PIRSF" id="PIRSF006806">
    <property type="entry name" value="FTHF_cligase"/>
    <property type="match status" value="1"/>
</dbReference>
<gene>
    <name evidence="5" type="ORF">J2S23_000589</name>
</gene>
<keyword evidence="4" id="KW-0460">Magnesium</keyword>
<organism evidence="5 6">
    <name type="scientific">Streptococcus moroccensis</name>
    <dbReference type="NCBI Taxonomy" id="1451356"/>
    <lineage>
        <taxon>Bacteria</taxon>
        <taxon>Bacillati</taxon>
        <taxon>Bacillota</taxon>
        <taxon>Bacilli</taxon>
        <taxon>Lactobacillales</taxon>
        <taxon>Streptococcaceae</taxon>
        <taxon>Streptococcus</taxon>
    </lineage>
</organism>
<dbReference type="NCBIfam" id="TIGR02727">
    <property type="entry name" value="MTHFS_bact"/>
    <property type="match status" value="1"/>
</dbReference>
<name>A0ABT9YR28_9STRE</name>
<comment type="catalytic activity">
    <reaction evidence="4">
        <text>(6S)-5-formyl-5,6,7,8-tetrahydrofolate + ATP = (6R)-5,10-methenyltetrahydrofolate + ADP + phosphate</text>
        <dbReference type="Rhea" id="RHEA:10488"/>
        <dbReference type="ChEBI" id="CHEBI:30616"/>
        <dbReference type="ChEBI" id="CHEBI:43474"/>
        <dbReference type="ChEBI" id="CHEBI:57455"/>
        <dbReference type="ChEBI" id="CHEBI:57457"/>
        <dbReference type="ChEBI" id="CHEBI:456216"/>
        <dbReference type="EC" id="6.3.3.2"/>
    </reaction>
</comment>
<dbReference type="InterPro" id="IPR037171">
    <property type="entry name" value="NagB/RpiA_transferase-like"/>
</dbReference>
<proteinExistence type="inferred from homology"/>
<dbReference type="Proteomes" id="UP001223079">
    <property type="component" value="Unassembled WGS sequence"/>
</dbReference>
<dbReference type="EC" id="6.3.3.2" evidence="4"/>
<comment type="similarity">
    <text evidence="1 4">Belongs to the 5-formyltetrahydrofolate cyclo-ligase family.</text>
</comment>
<protein>
    <recommendedName>
        <fullName evidence="4">5-formyltetrahydrofolate cyclo-ligase</fullName>
        <ecNumber evidence="4">6.3.3.2</ecNumber>
    </recommendedName>
</protein>
<dbReference type="InterPro" id="IPR002698">
    <property type="entry name" value="FTHF_cligase"/>
</dbReference>
<comment type="cofactor">
    <cofactor evidence="4">
        <name>Mg(2+)</name>
        <dbReference type="ChEBI" id="CHEBI:18420"/>
    </cofactor>
</comment>